<evidence type="ECO:0000313" key="7">
    <source>
        <dbReference type="EMBL" id="KAK1442522.1"/>
    </source>
</evidence>
<dbReference type="PANTHER" id="PTHR14490">
    <property type="entry name" value="ZINC FINGER, ZZ TYPE"/>
    <property type="match status" value="1"/>
</dbReference>
<dbReference type="SUPFAM" id="SSF57850">
    <property type="entry name" value="RING/U-box"/>
    <property type="match status" value="1"/>
</dbReference>
<comment type="similarity">
    <text evidence="1">Belongs to the KRI1 family.</text>
</comment>
<keyword evidence="8" id="KW-1185">Reference proteome</keyword>
<dbReference type="GO" id="GO:0030686">
    <property type="term" value="C:90S preribosome"/>
    <property type="evidence" value="ECO:0007669"/>
    <property type="project" value="TreeGrafter"/>
</dbReference>
<evidence type="ECO:0000256" key="1">
    <source>
        <dbReference type="ARBA" id="ARBA00007473"/>
    </source>
</evidence>
<evidence type="ECO:0000256" key="4">
    <source>
        <dbReference type="ARBA" id="ARBA00022833"/>
    </source>
</evidence>
<reference evidence="7" key="1">
    <citation type="submission" date="2023-08" db="EMBL/GenBank/DDBJ databases">
        <title>Draft sequence of the Babesia gibsoni genome.</title>
        <authorList>
            <person name="Yamagishi J.Y."/>
            <person name="Xuan X.X."/>
        </authorList>
    </citation>
    <scope>NUCLEOTIDE SEQUENCE</scope>
    <source>
        <strain evidence="7">Azabu</strain>
    </source>
</reference>
<accession>A0AAD8LJ37</accession>
<dbReference type="Pfam" id="PF05178">
    <property type="entry name" value="Kri1"/>
    <property type="match status" value="1"/>
</dbReference>
<dbReference type="Gene3D" id="3.30.60.90">
    <property type="match status" value="1"/>
</dbReference>
<dbReference type="EMBL" id="JAVEPI010000003">
    <property type="protein sequence ID" value="KAK1442522.1"/>
    <property type="molecule type" value="Genomic_DNA"/>
</dbReference>
<protein>
    <submittedName>
        <fullName evidence="7">KRR1 interacting protein 1</fullName>
    </submittedName>
</protein>
<dbReference type="PANTHER" id="PTHR14490:SF5">
    <property type="entry name" value="PROTEIN KRI1 HOMOLOG"/>
    <property type="match status" value="1"/>
</dbReference>
<evidence type="ECO:0000313" key="8">
    <source>
        <dbReference type="Proteomes" id="UP001230268"/>
    </source>
</evidence>
<feature type="compositionally biased region" description="Basic and acidic residues" evidence="5">
    <location>
        <begin position="18"/>
        <end position="30"/>
    </location>
</feature>
<keyword evidence="4" id="KW-0862">Zinc</keyword>
<dbReference type="InterPro" id="IPR024626">
    <property type="entry name" value="Kri1-like_C"/>
</dbReference>
<evidence type="ECO:0000256" key="5">
    <source>
        <dbReference type="SAM" id="MobiDB-lite"/>
    </source>
</evidence>
<organism evidence="7 8">
    <name type="scientific">Babesia gibsoni</name>
    <dbReference type="NCBI Taxonomy" id="33632"/>
    <lineage>
        <taxon>Eukaryota</taxon>
        <taxon>Sar</taxon>
        <taxon>Alveolata</taxon>
        <taxon>Apicomplexa</taxon>
        <taxon>Aconoidasida</taxon>
        <taxon>Piroplasmida</taxon>
        <taxon>Babesiidae</taxon>
        <taxon>Babesia</taxon>
    </lineage>
</organism>
<dbReference type="InterPro" id="IPR018034">
    <property type="entry name" value="Kri1"/>
</dbReference>
<dbReference type="GO" id="GO:0008270">
    <property type="term" value="F:zinc ion binding"/>
    <property type="evidence" value="ECO:0007669"/>
    <property type="project" value="UniProtKB-KW"/>
</dbReference>
<dbReference type="Pfam" id="PF12936">
    <property type="entry name" value="Kri1_C"/>
    <property type="match status" value="1"/>
</dbReference>
<dbReference type="GO" id="GO:0005730">
    <property type="term" value="C:nucleolus"/>
    <property type="evidence" value="ECO:0007669"/>
    <property type="project" value="TreeGrafter"/>
</dbReference>
<dbReference type="InterPro" id="IPR043145">
    <property type="entry name" value="Znf_ZZ_sf"/>
</dbReference>
<name>A0AAD8LJ37_BABGI</name>
<evidence type="ECO:0000256" key="2">
    <source>
        <dbReference type="ARBA" id="ARBA00022723"/>
    </source>
</evidence>
<dbReference type="Proteomes" id="UP001230268">
    <property type="component" value="Unassembled WGS sequence"/>
</dbReference>
<sequence length="572" mass="67061">MPRPKKKSRQGDETEAAEDGKDSHDKKVSFNDDVEKDYNEQTEDEETTTEESEDDEAVLLTGKVENKIFETLLNIKNKDPVIYDPTHKIFHDSDFENDESEEEKKSKAVTYKGMVRETLLKEGAEGFESDEDESRMRSKARTYQEEQEDLKKAFLSAAEEIDGETDFFKKSSTIDTLPETKLNRKGVASKLYGENDEGLISRYWSKSQEIDPDEEFLKDYILNQRWREDRRAKQDYLDRLRIDEEDEEHIEKADEFEYKYNYRFEEEGGTKIVGHPRNIEDSVRKADDRRKKKRQEKKEKKQEEKVRRDEELKRLKNLKRSEIEKRLKDIESHAGVAITEDAVDLNAPFEPSQHDKDMKRILGSQYHEQDDEGWNPSEAYEGEENELWWLCDHCNKGIPVGHKHFDCLECDNYSLCETCVPLAEHEHSRMTAKIVPPSCAPPAHTEEVVAKMVEDYYKLDYEDMIGDMKVRFKYRKVEPFKCDVQKILEKSDKELNAMIPLSKLLTYDEDLPKIASKKAIKRKLYEKASSNSMDRRMTKYNVNRDRLQAFGLKDKNVAKKSKKSHSAASKDQ</sequence>
<dbReference type="AlphaFoldDB" id="A0AAD8LJ37"/>
<comment type="caution">
    <text evidence="7">The sequence shown here is derived from an EMBL/GenBank/DDBJ whole genome shotgun (WGS) entry which is preliminary data.</text>
</comment>
<feature type="domain" description="Kri1-like C-terminal" evidence="6">
    <location>
        <begin position="449"/>
        <end position="524"/>
    </location>
</feature>
<keyword evidence="2" id="KW-0479">Metal-binding</keyword>
<feature type="compositionally biased region" description="Acidic residues" evidence="5">
    <location>
        <begin position="32"/>
        <end position="57"/>
    </location>
</feature>
<evidence type="ECO:0000259" key="6">
    <source>
        <dbReference type="Pfam" id="PF12936"/>
    </source>
</evidence>
<proteinExistence type="inferred from homology"/>
<dbReference type="GO" id="GO:0000447">
    <property type="term" value="P:endonucleolytic cleavage in ITS1 to separate SSU-rRNA from 5.8S rRNA and LSU-rRNA from tricistronic rRNA transcript (SSU-rRNA, 5.8S rRNA, LSU-rRNA)"/>
    <property type="evidence" value="ECO:0007669"/>
    <property type="project" value="TreeGrafter"/>
</dbReference>
<feature type="region of interest" description="Disordered" evidence="5">
    <location>
        <begin position="553"/>
        <end position="572"/>
    </location>
</feature>
<feature type="region of interest" description="Disordered" evidence="5">
    <location>
        <begin position="1"/>
        <end position="58"/>
    </location>
</feature>
<feature type="compositionally biased region" description="Basic and acidic residues" evidence="5">
    <location>
        <begin position="277"/>
        <end position="289"/>
    </location>
</feature>
<keyword evidence="3" id="KW-0863">Zinc-finger</keyword>
<evidence type="ECO:0000256" key="3">
    <source>
        <dbReference type="ARBA" id="ARBA00022771"/>
    </source>
</evidence>
<feature type="region of interest" description="Disordered" evidence="5">
    <location>
        <begin position="122"/>
        <end position="144"/>
    </location>
</feature>
<feature type="region of interest" description="Disordered" evidence="5">
    <location>
        <begin position="271"/>
        <end position="308"/>
    </location>
</feature>
<feature type="compositionally biased region" description="Basic and acidic residues" evidence="5">
    <location>
        <begin position="296"/>
        <end position="308"/>
    </location>
</feature>
<gene>
    <name evidence="7" type="ORF">BgAZ_300400</name>
</gene>